<dbReference type="EMBL" id="CAMXCT020000942">
    <property type="protein sequence ID" value="CAL1138358.1"/>
    <property type="molecule type" value="Genomic_DNA"/>
</dbReference>
<keyword evidence="1" id="KW-0812">Transmembrane</keyword>
<proteinExistence type="predicted"/>
<reference evidence="3" key="2">
    <citation type="submission" date="2024-04" db="EMBL/GenBank/DDBJ databases">
        <authorList>
            <person name="Chen Y."/>
            <person name="Shah S."/>
            <person name="Dougan E. K."/>
            <person name="Thang M."/>
            <person name="Chan C."/>
        </authorList>
    </citation>
    <scope>NUCLEOTIDE SEQUENCE [LARGE SCALE GENOMIC DNA]</scope>
</reference>
<accession>A0A9P1C6G8</accession>
<comment type="caution">
    <text evidence="2">The sequence shown here is derived from an EMBL/GenBank/DDBJ whole genome shotgun (WGS) entry which is preliminary data.</text>
</comment>
<evidence type="ECO:0000313" key="2">
    <source>
        <dbReference type="EMBL" id="CAI3984983.1"/>
    </source>
</evidence>
<evidence type="ECO:0000313" key="3">
    <source>
        <dbReference type="EMBL" id="CAL1138358.1"/>
    </source>
</evidence>
<evidence type="ECO:0000313" key="4">
    <source>
        <dbReference type="Proteomes" id="UP001152797"/>
    </source>
</evidence>
<feature type="transmembrane region" description="Helical" evidence="1">
    <location>
        <begin position="80"/>
        <end position="100"/>
    </location>
</feature>
<keyword evidence="1" id="KW-0472">Membrane</keyword>
<sequence length="193" mass="21634">MLARFGTKATVRYRCALRGDPRDVPYSMGEVKAQECEWYFEGAAAPWMLHDPESRSLLAFDIDGSKQQNMGKAWPLMEVGIGWSNLVGVIAVLVVLHVGFRFKWKLDTFLEHIDVVCLILLATSGAIVTEVIDYEASTSLLEHVIFTASSYIEVLGFVPAVWMVHQSAKKNDDVTRTGGVDLTRQAVFFFVTW</sequence>
<dbReference type="AlphaFoldDB" id="A0A9P1C6G8"/>
<feature type="transmembrane region" description="Helical" evidence="1">
    <location>
        <begin position="112"/>
        <end position="132"/>
    </location>
</feature>
<keyword evidence="1" id="KW-1133">Transmembrane helix</keyword>
<dbReference type="OrthoDB" id="444901at2759"/>
<dbReference type="EMBL" id="CAMXCT030000942">
    <property type="protein sequence ID" value="CAL4772295.1"/>
    <property type="molecule type" value="Genomic_DNA"/>
</dbReference>
<reference evidence="2" key="1">
    <citation type="submission" date="2022-10" db="EMBL/GenBank/DDBJ databases">
        <authorList>
            <person name="Chen Y."/>
            <person name="Dougan E. K."/>
            <person name="Chan C."/>
            <person name="Rhodes N."/>
            <person name="Thang M."/>
        </authorList>
    </citation>
    <scope>NUCLEOTIDE SEQUENCE</scope>
</reference>
<organism evidence="2">
    <name type="scientific">Cladocopium goreaui</name>
    <dbReference type="NCBI Taxonomy" id="2562237"/>
    <lineage>
        <taxon>Eukaryota</taxon>
        <taxon>Sar</taxon>
        <taxon>Alveolata</taxon>
        <taxon>Dinophyceae</taxon>
        <taxon>Suessiales</taxon>
        <taxon>Symbiodiniaceae</taxon>
        <taxon>Cladocopium</taxon>
    </lineage>
</organism>
<name>A0A9P1C6G8_9DINO</name>
<dbReference type="EMBL" id="CAMXCT010000942">
    <property type="protein sequence ID" value="CAI3984983.1"/>
    <property type="molecule type" value="Genomic_DNA"/>
</dbReference>
<feature type="transmembrane region" description="Helical" evidence="1">
    <location>
        <begin position="144"/>
        <end position="164"/>
    </location>
</feature>
<evidence type="ECO:0000256" key="1">
    <source>
        <dbReference type="SAM" id="Phobius"/>
    </source>
</evidence>
<dbReference type="Proteomes" id="UP001152797">
    <property type="component" value="Unassembled WGS sequence"/>
</dbReference>
<keyword evidence="4" id="KW-1185">Reference proteome</keyword>
<protein>
    <submittedName>
        <fullName evidence="2">Uncharacterized protein</fullName>
    </submittedName>
</protein>
<gene>
    <name evidence="2" type="ORF">C1SCF055_LOCUS12474</name>
</gene>